<feature type="transmembrane region" description="Helical" evidence="5">
    <location>
        <begin position="247"/>
        <end position="269"/>
    </location>
</feature>
<protein>
    <submittedName>
        <fullName evidence="7">Sodium-independent anion transporter</fullName>
    </submittedName>
</protein>
<accession>A0A351R987</accession>
<dbReference type="GO" id="GO:0016020">
    <property type="term" value="C:membrane"/>
    <property type="evidence" value="ECO:0007669"/>
    <property type="project" value="UniProtKB-SubCell"/>
</dbReference>
<name>A0A351R987_9PROT</name>
<sequence length="541" mass="58269">MIAYLEAKRAGLFKKPHWANNLLAGIIVGIVALPLAMAFAIASGAKPEQGIYTAIVAGGISSLLGGSRLQISGPTGAFIVILAGITAEYGIAGLQMATLMAGFILLMMGLVRFGAVIKYIPDPVIVGFTSGIAIIIWVGQWKDFFGLNPTLGAAHFHEKVWDLIVAFPSVHLQTTLLALLTLLIVIYSPRVFKRIPSPLIAMVVVTAIQASFNFKGVATIGSAFGGIPQSLPEFEFLPIRFSQVLQLIGPAFTIALLGAIESLLSAVVADSMTNTKHDSNQELIGQGVANIFSPLFGGFASTGAIARTATNIRNGATGPLAGIVHTITLIVIVLVFAPLAAHIPLCTLSAILFIVAYNMSEMHRFSHMVRTAPKADVVVLIITFLLTILTDLVLAVNIGVMLAALLFMKRMSEAVSIKQQSIEELIQETGNKSLILPDNVAIFTMDGPFFFGVTERLMTALEAAHTHADILVLRMENVPIIDATGLQTFWDLMKKCERNHTRLILCQVRPNILEKMQRAGIAQKMGEENIIRHIHMLNVPV</sequence>
<evidence type="ECO:0000259" key="6">
    <source>
        <dbReference type="PROSITE" id="PS50801"/>
    </source>
</evidence>
<feature type="domain" description="STAS" evidence="6">
    <location>
        <begin position="430"/>
        <end position="541"/>
    </location>
</feature>
<evidence type="ECO:0000256" key="5">
    <source>
        <dbReference type="SAM" id="Phobius"/>
    </source>
</evidence>
<evidence type="ECO:0000256" key="2">
    <source>
        <dbReference type="ARBA" id="ARBA00022692"/>
    </source>
</evidence>
<dbReference type="PROSITE" id="PS50801">
    <property type="entry name" value="STAS"/>
    <property type="match status" value="1"/>
</dbReference>
<keyword evidence="2 5" id="KW-0812">Transmembrane</keyword>
<feature type="transmembrane region" description="Helical" evidence="5">
    <location>
        <begin position="21"/>
        <end position="43"/>
    </location>
</feature>
<dbReference type="Gene3D" id="3.30.750.24">
    <property type="entry name" value="STAS domain"/>
    <property type="match status" value="1"/>
</dbReference>
<proteinExistence type="predicted"/>
<dbReference type="SUPFAM" id="SSF52091">
    <property type="entry name" value="SpoIIaa-like"/>
    <property type="match status" value="1"/>
</dbReference>
<evidence type="ECO:0000313" key="8">
    <source>
        <dbReference type="Proteomes" id="UP000264313"/>
    </source>
</evidence>
<dbReference type="Proteomes" id="UP000264313">
    <property type="component" value="Unassembled WGS sequence"/>
</dbReference>
<comment type="caution">
    <text evidence="7">The sequence shown here is derived from an EMBL/GenBank/DDBJ whole genome shotgun (WGS) entry which is preliminary data.</text>
</comment>
<evidence type="ECO:0000313" key="7">
    <source>
        <dbReference type="EMBL" id="HBA08608.1"/>
    </source>
</evidence>
<dbReference type="Pfam" id="PF00916">
    <property type="entry name" value="Sulfate_transp"/>
    <property type="match status" value="1"/>
</dbReference>
<evidence type="ECO:0000256" key="4">
    <source>
        <dbReference type="ARBA" id="ARBA00023136"/>
    </source>
</evidence>
<reference evidence="7 8" key="1">
    <citation type="journal article" date="2018" name="Nat. Biotechnol.">
        <title>A standardized bacterial taxonomy based on genome phylogeny substantially revises the tree of life.</title>
        <authorList>
            <person name="Parks D.H."/>
            <person name="Chuvochina M."/>
            <person name="Waite D.W."/>
            <person name="Rinke C."/>
            <person name="Skarshewski A."/>
            <person name="Chaumeil P.A."/>
            <person name="Hugenholtz P."/>
        </authorList>
    </citation>
    <scope>NUCLEOTIDE SEQUENCE [LARGE SCALE GENOMIC DNA]</scope>
    <source>
        <strain evidence="7">UBA9958</strain>
    </source>
</reference>
<gene>
    <name evidence="7" type="ORF">DCW48_02780</name>
</gene>
<dbReference type="STRING" id="1132855.GCA_000384255_01401"/>
<dbReference type="Pfam" id="PF01740">
    <property type="entry name" value="STAS"/>
    <property type="match status" value="1"/>
</dbReference>
<feature type="transmembrane region" description="Helical" evidence="5">
    <location>
        <begin position="161"/>
        <end position="187"/>
    </location>
</feature>
<dbReference type="GO" id="GO:0055085">
    <property type="term" value="P:transmembrane transport"/>
    <property type="evidence" value="ECO:0007669"/>
    <property type="project" value="InterPro"/>
</dbReference>
<dbReference type="PANTHER" id="PTHR11814">
    <property type="entry name" value="SULFATE TRANSPORTER"/>
    <property type="match status" value="1"/>
</dbReference>
<evidence type="ECO:0000256" key="1">
    <source>
        <dbReference type="ARBA" id="ARBA00004141"/>
    </source>
</evidence>
<feature type="transmembrane region" description="Helical" evidence="5">
    <location>
        <begin position="124"/>
        <end position="141"/>
    </location>
</feature>
<evidence type="ECO:0000256" key="3">
    <source>
        <dbReference type="ARBA" id="ARBA00022989"/>
    </source>
</evidence>
<feature type="transmembrane region" description="Helical" evidence="5">
    <location>
        <begin position="329"/>
        <end position="357"/>
    </location>
</feature>
<comment type="subcellular location">
    <subcellularLocation>
        <location evidence="1">Membrane</location>
        <topology evidence="1">Multi-pass membrane protein</topology>
    </subcellularLocation>
</comment>
<dbReference type="InterPro" id="IPR001902">
    <property type="entry name" value="SLC26A/SulP_fam"/>
</dbReference>
<feature type="transmembrane region" description="Helical" evidence="5">
    <location>
        <begin position="377"/>
        <end position="408"/>
    </location>
</feature>
<dbReference type="AlphaFoldDB" id="A0A351R987"/>
<feature type="transmembrane region" description="Helical" evidence="5">
    <location>
        <begin position="199"/>
        <end position="227"/>
    </location>
</feature>
<dbReference type="InterPro" id="IPR002645">
    <property type="entry name" value="STAS_dom"/>
</dbReference>
<keyword evidence="3 5" id="KW-1133">Transmembrane helix</keyword>
<dbReference type="InterPro" id="IPR036513">
    <property type="entry name" value="STAS_dom_sf"/>
</dbReference>
<organism evidence="7 8">
    <name type="scientific">Methylotenera mobilis</name>
    <dbReference type="NCBI Taxonomy" id="359408"/>
    <lineage>
        <taxon>Bacteria</taxon>
        <taxon>Pseudomonadati</taxon>
        <taxon>Pseudomonadota</taxon>
        <taxon>Betaproteobacteria</taxon>
        <taxon>Nitrosomonadales</taxon>
        <taxon>Methylophilaceae</taxon>
        <taxon>Methylotenera</taxon>
    </lineage>
</organism>
<dbReference type="InterPro" id="IPR011547">
    <property type="entry name" value="SLC26A/SulP_dom"/>
</dbReference>
<feature type="transmembrane region" description="Helical" evidence="5">
    <location>
        <begin position="97"/>
        <end position="117"/>
    </location>
</feature>
<dbReference type="EMBL" id="DNAA01000064">
    <property type="protein sequence ID" value="HBA08608.1"/>
    <property type="molecule type" value="Genomic_DNA"/>
</dbReference>
<keyword evidence="4 5" id="KW-0472">Membrane</keyword>
<dbReference type="CDD" id="cd07042">
    <property type="entry name" value="STAS_SulP_like_sulfate_transporter"/>
    <property type="match status" value="1"/>
</dbReference>